<gene>
    <name evidence="1" type="ORF">MNBD_ACTINO02-2489</name>
</gene>
<sequence length="213" mass="21446">MTKSRLAMGLIGVGIAMILFGIVDAAGSADPDESVAAVSASVASSSTSTAVAPTTSAAPAAPTTTTSTLALTTIVTTPPVVTTTPTTTTTSPAVEPTAPAETVEEFVLAFAAAIAVGDIEFLFDRLHPAVVGGFGPALCRSWIEGEVLLLGNYELSGPVVGPGDQSFTTPAGTGTIPDAFAAPVSFVFQGQSFDGEGGFALVDNEMFWLGQCR</sequence>
<proteinExistence type="predicted"/>
<accession>A0A3B0SYV4</accession>
<dbReference type="AlphaFoldDB" id="A0A3B0SYV4"/>
<dbReference type="EMBL" id="UOEK01000645">
    <property type="protein sequence ID" value="VAW09750.1"/>
    <property type="molecule type" value="Genomic_DNA"/>
</dbReference>
<organism evidence="1">
    <name type="scientific">hydrothermal vent metagenome</name>
    <dbReference type="NCBI Taxonomy" id="652676"/>
    <lineage>
        <taxon>unclassified sequences</taxon>
        <taxon>metagenomes</taxon>
        <taxon>ecological metagenomes</taxon>
    </lineage>
</organism>
<reference evidence="1" key="1">
    <citation type="submission" date="2018-06" db="EMBL/GenBank/DDBJ databases">
        <authorList>
            <person name="Zhirakovskaya E."/>
        </authorList>
    </citation>
    <scope>NUCLEOTIDE SEQUENCE</scope>
</reference>
<evidence type="ECO:0000313" key="1">
    <source>
        <dbReference type="EMBL" id="VAW09750.1"/>
    </source>
</evidence>
<name>A0A3B0SYV4_9ZZZZ</name>
<protein>
    <submittedName>
        <fullName evidence="1">Uncharacterized protein</fullName>
    </submittedName>
</protein>